<dbReference type="Proteomes" id="UP000033188">
    <property type="component" value="Chromosome 2"/>
</dbReference>
<keyword evidence="1" id="KW-0472">Membrane</keyword>
<evidence type="ECO:0000313" key="4">
    <source>
        <dbReference type="Proteomes" id="UP000033188"/>
    </source>
</evidence>
<dbReference type="OMA" id="INIGCEC"/>
<proteinExistence type="predicted"/>
<name>A0A061D5G4_BABBI</name>
<accession>A0A061D5G4</accession>
<gene>
    <name evidence="3" type="ORF">BBBOND_0204300</name>
</gene>
<feature type="transmembrane region" description="Helical" evidence="1">
    <location>
        <begin position="540"/>
        <end position="560"/>
    </location>
</feature>
<feature type="transmembrane region" description="Helical" evidence="1">
    <location>
        <begin position="616"/>
        <end position="639"/>
    </location>
</feature>
<feature type="transmembrane region" description="Helical" evidence="1">
    <location>
        <begin position="917"/>
        <end position="936"/>
    </location>
</feature>
<keyword evidence="1" id="KW-1133">Transmembrane helix</keyword>
<protein>
    <submittedName>
        <fullName evidence="3">Membrane protein, putative</fullName>
    </submittedName>
</protein>
<reference evidence="4" key="1">
    <citation type="submission" date="2014-06" db="EMBL/GenBank/DDBJ databases">
        <authorList>
            <person name="Aslett M."/>
            <person name="De Silva N."/>
        </authorList>
    </citation>
    <scope>NUCLEOTIDE SEQUENCE [LARGE SCALE GENOMIC DNA]</scope>
    <source>
        <strain evidence="4">Bond</strain>
    </source>
</reference>
<dbReference type="RefSeq" id="XP_012767458.1">
    <property type="nucleotide sequence ID" value="XM_012912004.1"/>
</dbReference>
<dbReference type="KEGG" id="bbig:BBBOND_0204300"/>
<organism evidence="3 4">
    <name type="scientific">Babesia bigemina</name>
    <dbReference type="NCBI Taxonomy" id="5866"/>
    <lineage>
        <taxon>Eukaryota</taxon>
        <taxon>Sar</taxon>
        <taxon>Alveolata</taxon>
        <taxon>Apicomplexa</taxon>
        <taxon>Aconoidasida</taxon>
        <taxon>Piroplasmida</taxon>
        <taxon>Babesiidae</taxon>
        <taxon>Babesia</taxon>
    </lineage>
</organism>
<feature type="transmembrane region" description="Helical" evidence="1">
    <location>
        <begin position="572"/>
        <end position="596"/>
    </location>
</feature>
<feature type="signal peptide" evidence="2">
    <location>
        <begin position="1"/>
        <end position="28"/>
    </location>
</feature>
<feature type="transmembrane region" description="Helical" evidence="1">
    <location>
        <begin position="803"/>
        <end position="826"/>
    </location>
</feature>
<keyword evidence="4" id="KW-1185">Reference proteome</keyword>
<keyword evidence="2" id="KW-0732">Signal</keyword>
<evidence type="ECO:0000256" key="2">
    <source>
        <dbReference type="SAM" id="SignalP"/>
    </source>
</evidence>
<sequence>MRLFGSLRRRNICFLVFYLRIINIGCECFNTEVDRSFDSPDILTTRALGAKQWFQSPIKIKCSFQTGFPCTVYPLDYQDASNLTLLCISEKAKNGAVLTLNFSCQNYAPWKRLSNLYCSVYKVSTSTKSLTTFIDLLPGVPEEIALCLHRLEENKEKTVSCKSIKIIFFVEHFAIKGSIYYLLKHTWKQMMQIGNSKHANKKTQIGILKRQTIKQKSDITSTRMEKDVDCVISESSARICDIEVVGNATLSYAFDPIHSLLWIQVSATHYNGTKALLMKIHNRETIHGVKRKIIIFLDGVRLGALPMEIDISKYISDSIEDGRECRSISLSTLNEESGRTNFIQIRLVKGDAINNQMATIHVNSSEARFMKIEGSNYTGLVYERDYSNRKPCLHIIRDMITEMSILINSSKPAVVTLSRTSDKVEAFLNGIKVKSREYPILMGSGKFVVLLRDSYYQKTIRLSYTSVTNYCNISCVTWCFYIYSHLMLGGTSGFVDSLVTYKFSSFLFNMDDVVLWGRFLVRPMLLFVKDMYTTSAFAELLLLNLVGLCCIVAVVTLRCFRVVNIRCRYKKYLSLLGMLCGLICVSVATVHSRVFAEEVGGIYILGYHLPYKFLRLASLAGLITYTASTFWLLFAAVGLSSVHTRISCSQFPHLRQQLMESRKGTAGYEYFIEGGKLYKLYYNLMQSRMPVDDLSSGRNSFEMEVTKVASVTLNGNHSGSMAPLFTINKVFKEYEDMPLTSLITLRDLEAMSLMRKKVRVWCQTKKNGKYINGEDAIDSLYMCMTMVDCCFAIFALMSARILIHGITLVVCHLTFKIAIIMVAFYLRYNQVKYLMHKEAIEESIPLQKMVKGDILLLGLVNKCVRIVVLIVLFVIQNIYKGVKTPTLIAIIKCCLISCAFATNFPDFRVCLSDGFKLLPKAALTCYYYVVSVYRFFKCRYRYKLFCYSKRSEVFRSSVAGKSIGIRSMRSHSSSQAIPVCILDLRVLDQFKNIYRFRRPRIVLKNVFFHPSVIAHFGDFIPTFEINGAEKDGVHNVCGGERTHSEGFPMHNTTELEPKQSPVKSMFDGLETLGYDFGHVLPQQISNVGLIDQKLDGKNHGSLSSALSEERALHIVHDNKTERHGFCFKHRVPLFQRLFAVIEWRPTIQSCISTTLKKCHDTIQDNTSRLVNVYIGIGSLSTVPPARSTDMLNYVKYDSHHNVLTISDHFIIPTEHYTIRGMVRGNHIPISTSIIYHTSCVENGEITFDSIQEIDDKMAIRVTEKPSMESSALLPSDLTIDHNINTNRVKLGNSIFKANRDYIITYQTEALDQHTCFIYIGPAERHFKEIVTPVTMSPQSSYDFVIIDKTGSSHTIYAVKYEQMTNTKHIFGMKSKVINTVEKIELDYPGIGRGHYSGYKFHITDVIDDGYGSDTPSTISRMLRVKPCQYILGDNMSFLVPITVVCRVPSQAEEDTFRVVPHYDVLQRDIECRINDLNIALQVLQFHLKLATSNETYGDKSILQYTENRKQVIQNICRYPEEKDMRQLYSDSCQDPDEIFEKVLASLFYDDALEDFWLQLNNQNHMDNGLLSSLRIILHCCIDQLNEAAGILMQQDALTKDVTLRMEMQKFDSLVSQGMTVEDAKSLLDNSEQFEYFLQIPFVLRLHDIHSRVDVNQEVTRMMYEVKQFCDNSKRPFLHHRSFIRDCLTQQLVSNVNLAEMCEGFSHILLPSTKSADLSVSNIYCFALATSSGNFESNSSALWIPCFISLKKGLLRVDPSDRIKEDERIGNYLESVICSMKCSICTDTIEVAGGLHVSDEQIQVVAHVVECTNTNCKVSEYSIVDNGAVIFRCHRSMKGVWQSISNAFPG</sequence>
<feature type="chain" id="PRO_5001595994" evidence="2">
    <location>
        <begin position="29"/>
        <end position="1849"/>
    </location>
</feature>
<keyword evidence="1" id="KW-0812">Transmembrane</keyword>
<evidence type="ECO:0000313" key="3">
    <source>
        <dbReference type="EMBL" id="CDR95272.1"/>
    </source>
</evidence>
<dbReference type="OrthoDB" id="366359at2759"/>
<feature type="transmembrane region" description="Helical" evidence="1">
    <location>
        <begin position="854"/>
        <end position="875"/>
    </location>
</feature>
<feature type="transmembrane region" description="Helical" evidence="1">
    <location>
        <begin position="779"/>
        <end position="797"/>
    </location>
</feature>
<dbReference type="EMBL" id="LK391708">
    <property type="protein sequence ID" value="CDR95272.1"/>
    <property type="molecule type" value="Genomic_DNA"/>
</dbReference>
<dbReference type="VEuPathDB" id="PiroplasmaDB:BBBOND_0204300"/>
<evidence type="ECO:0000256" key="1">
    <source>
        <dbReference type="SAM" id="Phobius"/>
    </source>
</evidence>
<feature type="transmembrane region" description="Helical" evidence="1">
    <location>
        <begin position="887"/>
        <end position="905"/>
    </location>
</feature>
<dbReference type="GeneID" id="24563813"/>